<dbReference type="OrthoDB" id="9789418at2"/>
<dbReference type="RefSeq" id="WP_081153231.1">
    <property type="nucleotide sequence ID" value="NZ_CP020465.1"/>
</dbReference>
<dbReference type="NCBIfam" id="TIGR03010">
    <property type="entry name" value="sulf_tusC_dsrF"/>
    <property type="match status" value="1"/>
</dbReference>
<dbReference type="InterPro" id="IPR017462">
    <property type="entry name" value="Sulphur_relay_TusC/DsrF"/>
</dbReference>
<dbReference type="Gene3D" id="3.40.1260.10">
    <property type="entry name" value="DsrEFH-like"/>
    <property type="match status" value="1"/>
</dbReference>
<dbReference type="Pfam" id="PF02635">
    <property type="entry name" value="DsrE"/>
    <property type="match status" value="1"/>
</dbReference>
<dbReference type="KEGG" id="cber:B5D82_17075"/>
<keyword evidence="2" id="KW-0808">Transferase</keyword>
<evidence type="ECO:0000313" key="3">
    <source>
        <dbReference type="Proteomes" id="UP000202259"/>
    </source>
</evidence>
<organism evidence="2 3">
    <name type="scientific">Cognaticolwellia beringensis</name>
    <dbReference type="NCBI Taxonomy" id="1967665"/>
    <lineage>
        <taxon>Bacteria</taxon>
        <taxon>Pseudomonadati</taxon>
        <taxon>Pseudomonadota</taxon>
        <taxon>Gammaproteobacteria</taxon>
        <taxon>Alteromonadales</taxon>
        <taxon>Colwelliaceae</taxon>
        <taxon>Cognaticolwellia</taxon>
    </lineage>
</organism>
<sequence>MSDNKQRDKTIAILNTQAPFSSAAGKEALDAALIFGSYEQATSLFFLGDGVFQVIGDQKASAIDIKDYLKTFSALEFYDIENIYVCQQSLVERNLPENFHISNAQVLSNEAFSQRLHQHNVIYRF</sequence>
<dbReference type="NCBIfam" id="NF001238">
    <property type="entry name" value="PRK00211.1"/>
    <property type="match status" value="1"/>
</dbReference>
<protein>
    <submittedName>
        <fullName evidence="2">Sulfurtransferase complex subunit TusC</fullName>
    </submittedName>
</protein>
<name>A0A222GBR6_9GAMM</name>
<dbReference type="InterPro" id="IPR027396">
    <property type="entry name" value="DsrEFH-like"/>
</dbReference>
<keyword evidence="3" id="KW-1185">Reference proteome</keyword>
<comment type="similarity">
    <text evidence="1">Belongs to the DsrF/TusC family.</text>
</comment>
<accession>A0A222GBR6</accession>
<evidence type="ECO:0000313" key="2">
    <source>
        <dbReference type="EMBL" id="ASP49335.1"/>
    </source>
</evidence>
<gene>
    <name evidence="2" type="primary">tusC</name>
    <name evidence="2" type="ORF">B5D82_17075</name>
</gene>
<dbReference type="PANTHER" id="PTHR38780">
    <property type="entry name" value="PROTEIN TUSC"/>
    <property type="match status" value="1"/>
</dbReference>
<dbReference type="InterPro" id="IPR003787">
    <property type="entry name" value="Sulphur_relay_DsrE/F-like"/>
</dbReference>
<dbReference type="PANTHER" id="PTHR38780:SF1">
    <property type="entry name" value="PROTEIN TUSC"/>
    <property type="match status" value="1"/>
</dbReference>
<dbReference type="GO" id="GO:0016740">
    <property type="term" value="F:transferase activity"/>
    <property type="evidence" value="ECO:0007669"/>
    <property type="project" value="UniProtKB-KW"/>
</dbReference>
<evidence type="ECO:0000256" key="1">
    <source>
        <dbReference type="ARBA" id="ARBA00005996"/>
    </source>
</evidence>
<dbReference type="SUPFAM" id="SSF75169">
    <property type="entry name" value="DsrEFH-like"/>
    <property type="match status" value="1"/>
</dbReference>
<reference evidence="2 3" key="1">
    <citation type="submission" date="2017-08" db="EMBL/GenBank/DDBJ databases">
        <title>Complete genome of Colwellia sp. NB097-1, a psychrophile bacterium ioslated from Bering Sea.</title>
        <authorList>
            <person name="Chen X."/>
        </authorList>
    </citation>
    <scope>NUCLEOTIDE SEQUENCE [LARGE SCALE GENOMIC DNA]</scope>
    <source>
        <strain evidence="2 3">NB097-1</strain>
    </source>
</reference>
<dbReference type="AlphaFoldDB" id="A0A222GBR6"/>
<dbReference type="EMBL" id="CP020465">
    <property type="protein sequence ID" value="ASP49335.1"/>
    <property type="molecule type" value="Genomic_DNA"/>
</dbReference>
<proteinExistence type="inferred from homology"/>
<dbReference type="Proteomes" id="UP000202259">
    <property type="component" value="Chromosome"/>
</dbReference>